<dbReference type="Gene3D" id="1.10.8.260">
    <property type="entry name" value="HI0933 insert domain-like"/>
    <property type="match status" value="1"/>
</dbReference>
<sequence>MSDSSSTSVPMQCDIAIIGGGPAGLMAAETAAATPGVTVHVFDAMPSVGRKFLLAGKGGLNLTHSESFENFVQRYGDAQTDMQSWLKAFGADQLQHWAQGLGIDTFVGTSGRVFPKDMKAAPLLRAWLQRLRSQGVIFHMRHRWEDWGASDQPGTRMLQFTTPQAAVQVRARAVVLAPGGASWARLGSDGQWAPLLAADGIDVAPLRPSNCGFDVARAQASSGETRRDFLRSMFGQSDASQSLGWSELFTERFAGQPFKSVAIAFTDGKGRSFQRRGEFVATATGVEGSLIYAVSAMLRDEIEAKGSATFELDLLPAITPERVLEELRHPRGSRSLSTHLKSRLHLDGIKMAMLYEQLTKDEMADPVVLARAIKALPITLIAPRPIDEAISTAGGVRLPELNAHFMLRKLPGVFCAGEMLDWEAPTGGYLITASCATGRLAGEGARLFVDAEGALGA</sequence>
<dbReference type="InterPro" id="IPR023166">
    <property type="entry name" value="BaiN-like_dom_sf"/>
</dbReference>
<evidence type="ECO:0000256" key="2">
    <source>
        <dbReference type="ARBA" id="ARBA00022630"/>
    </source>
</evidence>
<feature type="domain" description="RsdA/BaiN/AoA(So)-like insert" evidence="5">
    <location>
        <begin position="245"/>
        <end position="391"/>
    </location>
</feature>
<dbReference type="AlphaFoldDB" id="A0A7H0GLN5"/>
<comment type="cofactor">
    <cofactor evidence="1">
        <name>FAD</name>
        <dbReference type="ChEBI" id="CHEBI:57692"/>
    </cofactor>
</comment>
<evidence type="ECO:0000259" key="5">
    <source>
        <dbReference type="Pfam" id="PF22780"/>
    </source>
</evidence>
<name>A0A7H0GLN5_9BURK</name>
<keyword evidence="2" id="KW-0285">Flavoprotein</keyword>
<dbReference type="Gene3D" id="3.50.50.60">
    <property type="entry name" value="FAD/NAD(P)-binding domain"/>
    <property type="match status" value="1"/>
</dbReference>
<dbReference type="PANTHER" id="PTHR42887">
    <property type="entry name" value="OS12G0638800 PROTEIN"/>
    <property type="match status" value="1"/>
</dbReference>
<dbReference type="Proteomes" id="UP000516028">
    <property type="component" value="Chromosome"/>
</dbReference>
<dbReference type="KEGG" id="daer:H9K75_03570"/>
<dbReference type="InterPro" id="IPR036188">
    <property type="entry name" value="FAD/NAD-bd_sf"/>
</dbReference>
<keyword evidence="3" id="KW-0274">FAD</keyword>
<gene>
    <name evidence="6" type="ORF">H9K75_03570</name>
</gene>
<dbReference type="PANTHER" id="PTHR42887:SF1">
    <property type="entry name" value="BLR3961 PROTEIN"/>
    <property type="match status" value="1"/>
</dbReference>
<proteinExistence type="predicted"/>
<protein>
    <submittedName>
        <fullName evidence="6">TIGR03862 family flavoprotein</fullName>
    </submittedName>
</protein>
<dbReference type="InterPro" id="IPR055178">
    <property type="entry name" value="RsdA/BaiN/AoA(So)-like_dom"/>
</dbReference>
<dbReference type="Pfam" id="PF22780">
    <property type="entry name" value="HI0933_like_1st"/>
    <property type="match status" value="1"/>
</dbReference>
<evidence type="ECO:0000256" key="1">
    <source>
        <dbReference type="ARBA" id="ARBA00001974"/>
    </source>
</evidence>
<evidence type="ECO:0000313" key="6">
    <source>
        <dbReference type="EMBL" id="QNP49201.1"/>
    </source>
</evidence>
<evidence type="ECO:0000256" key="3">
    <source>
        <dbReference type="ARBA" id="ARBA00022827"/>
    </source>
</evidence>
<feature type="domain" description="RsdA/BaiN/AoA(So)-like Rossmann fold-like" evidence="4">
    <location>
        <begin position="14"/>
        <end position="443"/>
    </location>
</feature>
<organism evidence="6 7">
    <name type="scientific">Diaphorobacter aerolatus</name>
    <dbReference type="NCBI Taxonomy" id="1288495"/>
    <lineage>
        <taxon>Bacteria</taxon>
        <taxon>Pseudomonadati</taxon>
        <taxon>Pseudomonadota</taxon>
        <taxon>Betaproteobacteria</taxon>
        <taxon>Burkholderiales</taxon>
        <taxon>Comamonadaceae</taxon>
        <taxon>Diaphorobacter</taxon>
    </lineage>
</organism>
<evidence type="ECO:0000259" key="4">
    <source>
        <dbReference type="Pfam" id="PF03486"/>
    </source>
</evidence>
<accession>A0A7H0GLN5</accession>
<keyword evidence="7" id="KW-1185">Reference proteome</keyword>
<dbReference type="Gene3D" id="2.40.30.10">
    <property type="entry name" value="Translation factors"/>
    <property type="match status" value="1"/>
</dbReference>
<dbReference type="InterPro" id="IPR057661">
    <property type="entry name" value="RsdA/BaiN/AoA(So)_Rossmann"/>
</dbReference>
<dbReference type="SUPFAM" id="SSF51905">
    <property type="entry name" value="FAD/NAD(P)-binding domain"/>
    <property type="match status" value="1"/>
</dbReference>
<dbReference type="InterPro" id="IPR022460">
    <property type="entry name" value="Flavoprotein_PP4765"/>
</dbReference>
<evidence type="ECO:0000313" key="7">
    <source>
        <dbReference type="Proteomes" id="UP000516028"/>
    </source>
</evidence>
<dbReference type="InterPro" id="IPR004792">
    <property type="entry name" value="BaiN-like"/>
</dbReference>
<dbReference type="PRINTS" id="PR00420">
    <property type="entry name" value="RNGMNOXGNASE"/>
</dbReference>
<dbReference type="EMBL" id="CP060783">
    <property type="protein sequence ID" value="QNP49201.1"/>
    <property type="molecule type" value="Genomic_DNA"/>
</dbReference>
<dbReference type="SUPFAM" id="SSF160996">
    <property type="entry name" value="HI0933 insert domain-like"/>
    <property type="match status" value="1"/>
</dbReference>
<reference evidence="6 7" key="1">
    <citation type="submission" date="2020-08" db="EMBL/GenBank/DDBJ databases">
        <title>Genome sequence of Diaphorobacter aerolatus KACC 16536T.</title>
        <authorList>
            <person name="Hyun D.-W."/>
            <person name="Bae J.-W."/>
        </authorList>
    </citation>
    <scope>NUCLEOTIDE SEQUENCE [LARGE SCALE GENOMIC DNA]</scope>
    <source>
        <strain evidence="6 7">KACC 16536</strain>
    </source>
</reference>
<dbReference type="Pfam" id="PF03486">
    <property type="entry name" value="HI0933_like"/>
    <property type="match status" value="1"/>
</dbReference>
<dbReference type="NCBIfam" id="TIGR03862">
    <property type="entry name" value="flavo_PP4765"/>
    <property type="match status" value="1"/>
</dbReference>